<dbReference type="EMBL" id="ANJA01001793">
    <property type="protein sequence ID" value="ETO74537.1"/>
    <property type="molecule type" value="Genomic_DNA"/>
</dbReference>
<sequence length="60" mass="6620">MDTNMLLPSLAVSARSCRQSSVTTMTVYANEFTKTLDHAAGYDALRLRVDVAMVVGVERR</sequence>
<comment type="caution">
    <text evidence="1">The sequence shown here is derived from an EMBL/GenBank/DDBJ whole genome shotgun (WGS) entry which is preliminary data.</text>
</comment>
<evidence type="ECO:0000313" key="1">
    <source>
        <dbReference type="EMBL" id="ETO74537.1"/>
    </source>
</evidence>
<organism evidence="1 2">
    <name type="scientific">Phytophthora nicotianae P1976</name>
    <dbReference type="NCBI Taxonomy" id="1317066"/>
    <lineage>
        <taxon>Eukaryota</taxon>
        <taxon>Sar</taxon>
        <taxon>Stramenopiles</taxon>
        <taxon>Oomycota</taxon>
        <taxon>Peronosporomycetes</taxon>
        <taxon>Peronosporales</taxon>
        <taxon>Peronosporaceae</taxon>
        <taxon>Phytophthora</taxon>
    </lineage>
</organism>
<name>A0A081A6M6_PHYNI</name>
<protein>
    <submittedName>
        <fullName evidence="1">Uncharacterized protein</fullName>
    </submittedName>
</protein>
<proteinExistence type="predicted"/>
<dbReference type="Proteomes" id="UP000028582">
    <property type="component" value="Unassembled WGS sequence"/>
</dbReference>
<accession>A0A081A6M6</accession>
<reference evidence="1 2" key="1">
    <citation type="submission" date="2013-11" db="EMBL/GenBank/DDBJ databases">
        <title>The Genome Sequence of Phytophthora parasitica P1976.</title>
        <authorList>
            <consortium name="The Broad Institute Genomics Platform"/>
            <person name="Russ C."/>
            <person name="Tyler B."/>
            <person name="Panabieres F."/>
            <person name="Shan W."/>
            <person name="Tripathy S."/>
            <person name="Grunwald N."/>
            <person name="Machado M."/>
            <person name="Johnson C.S."/>
            <person name="Walker B."/>
            <person name="Young S."/>
            <person name="Zeng Q."/>
            <person name="Gargeya S."/>
            <person name="Fitzgerald M."/>
            <person name="Haas B."/>
            <person name="Abouelleil A."/>
            <person name="Allen A.W."/>
            <person name="Alvarado L."/>
            <person name="Arachchi H.M."/>
            <person name="Berlin A.M."/>
            <person name="Chapman S.B."/>
            <person name="Gainer-Dewar J."/>
            <person name="Goldberg J."/>
            <person name="Griggs A."/>
            <person name="Gujja S."/>
            <person name="Hansen M."/>
            <person name="Howarth C."/>
            <person name="Imamovic A."/>
            <person name="Ireland A."/>
            <person name="Larimer J."/>
            <person name="McCowan C."/>
            <person name="Murphy C."/>
            <person name="Pearson M."/>
            <person name="Poon T.W."/>
            <person name="Priest M."/>
            <person name="Roberts A."/>
            <person name="Saif S."/>
            <person name="Shea T."/>
            <person name="Sisk P."/>
            <person name="Sykes S."/>
            <person name="Wortman J."/>
            <person name="Nusbaum C."/>
            <person name="Birren B."/>
        </authorList>
    </citation>
    <scope>NUCLEOTIDE SEQUENCE [LARGE SCALE GENOMIC DNA]</scope>
    <source>
        <strain evidence="1 2">P1976</strain>
    </source>
</reference>
<evidence type="ECO:0000313" key="2">
    <source>
        <dbReference type="Proteomes" id="UP000028582"/>
    </source>
</evidence>
<dbReference type="AlphaFoldDB" id="A0A081A6M6"/>
<gene>
    <name evidence="1" type="ORF">F444_09751</name>
</gene>